<dbReference type="InterPro" id="IPR028871">
    <property type="entry name" value="BlueCu_1_BS"/>
</dbReference>
<dbReference type="GO" id="GO:0046872">
    <property type="term" value="F:metal ion binding"/>
    <property type="evidence" value="ECO:0007669"/>
    <property type="project" value="UniProtKB-KW"/>
</dbReference>
<dbReference type="OMA" id="NCDARKP"/>
<dbReference type="InterPro" id="IPR003245">
    <property type="entry name" value="Phytocyanin_dom"/>
</dbReference>
<dbReference type="InterPro" id="IPR039391">
    <property type="entry name" value="Phytocyanin-like"/>
</dbReference>
<dbReference type="PANTHER" id="PTHR33021:SF339">
    <property type="entry name" value="OS07G0570600 PROTEIN"/>
    <property type="match status" value="1"/>
</dbReference>
<sequence length="189" mass="19586">MASVQRAMVLCMLMAAIGVTSAAVYKVGDSSGWTILGSPNYTQWAASKSFHVGDTLIFEYNKQFHNVLQVSHSEFQACNGTSPIATYATGNDTITIKKTGHYYFLCGFPGHCDAGQKVDIRVPRTSAVSAPPATSPSGSPSAVPPSVAASSPSPSAHQNGASPSSSKGVLGILGLALAFFAAFVSGFTY</sequence>
<dbReference type="FunCoup" id="A0A1U8A2T1">
    <property type="interactions" value="4"/>
</dbReference>
<feature type="transmembrane region" description="Helical" evidence="5">
    <location>
        <begin position="168"/>
        <end position="187"/>
    </location>
</feature>
<reference evidence="8" key="1">
    <citation type="submission" date="2025-08" db="UniProtKB">
        <authorList>
            <consortium name="RefSeq"/>
        </authorList>
    </citation>
    <scope>IDENTIFICATION</scope>
</reference>
<protein>
    <submittedName>
        <fullName evidence="8">Mavicyanin</fullName>
    </submittedName>
</protein>
<dbReference type="InterPro" id="IPR041845">
    <property type="entry name" value="Mavicyanin"/>
</dbReference>
<keyword evidence="7" id="KW-1185">Reference proteome</keyword>
<dbReference type="KEGG" id="nnu:104596498"/>
<dbReference type="InterPro" id="IPR008972">
    <property type="entry name" value="Cupredoxin"/>
</dbReference>
<keyword evidence="1" id="KW-0479">Metal-binding</keyword>
<dbReference type="AlphaFoldDB" id="A0A1U8A2T1"/>
<dbReference type="Gene3D" id="2.60.40.420">
    <property type="entry name" value="Cupredoxins - blue copper proteins"/>
    <property type="match status" value="1"/>
</dbReference>
<feature type="compositionally biased region" description="Low complexity" evidence="4">
    <location>
        <begin position="126"/>
        <end position="156"/>
    </location>
</feature>
<keyword evidence="5" id="KW-1133">Transmembrane helix</keyword>
<dbReference type="PROSITE" id="PS51485">
    <property type="entry name" value="PHYTOCYANIN"/>
    <property type="match status" value="1"/>
</dbReference>
<proteinExistence type="predicted"/>
<keyword evidence="5" id="KW-0812">Transmembrane</keyword>
<keyword evidence="5" id="KW-0472">Membrane</keyword>
<keyword evidence="6" id="KW-0732">Signal</keyword>
<dbReference type="OrthoDB" id="1933492at2759"/>
<keyword evidence="3" id="KW-0325">Glycoprotein</keyword>
<evidence type="ECO:0000313" key="7">
    <source>
        <dbReference type="Proteomes" id="UP000189703"/>
    </source>
</evidence>
<feature type="chain" id="PRO_5043960572" evidence="6">
    <location>
        <begin position="23"/>
        <end position="189"/>
    </location>
</feature>
<dbReference type="CDD" id="cd11014">
    <property type="entry name" value="Mavicyanin"/>
    <property type="match status" value="1"/>
</dbReference>
<dbReference type="PANTHER" id="PTHR33021">
    <property type="entry name" value="BLUE COPPER PROTEIN"/>
    <property type="match status" value="1"/>
</dbReference>
<keyword evidence="2" id="KW-0186">Copper</keyword>
<organism evidence="7 8">
    <name type="scientific">Nelumbo nucifera</name>
    <name type="common">Sacred lotus</name>
    <dbReference type="NCBI Taxonomy" id="4432"/>
    <lineage>
        <taxon>Eukaryota</taxon>
        <taxon>Viridiplantae</taxon>
        <taxon>Streptophyta</taxon>
        <taxon>Embryophyta</taxon>
        <taxon>Tracheophyta</taxon>
        <taxon>Spermatophyta</taxon>
        <taxon>Magnoliopsida</taxon>
        <taxon>Proteales</taxon>
        <taxon>Nelumbonaceae</taxon>
        <taxon>Nelumbo</taxon>
    </lineage>
</organism>
<dbReference type="FunFam" id="2.60.40.420:FF:000003">
    <property type="entry name" value="Blue copper"/>
    <property type="match status" value="1"/>
</dbReference>
<dbReference type="Proteomes" id="UP000189703">
    <property type="component" value="Unplaced"/>
</dbReference>
<dbReference type="GO" id="GO:0009055">
    <property type="term" value="F:electron transfer activity"/>
    <property type="evidence" value="ECO:0007669"/>
    <property type="project" value="InterPro"/>
</dbReference>
<evidence type="ECO:0000256" key="3">
    <source>
        <dbReference type="ARBA" id="ARBA00023180"/>
    </source>
</evidence>
<dbReference type="Pfam" id="PF02298">
    <property type="entry name" value="Cu_bind_like"/>
    <property type="match status" value="1"/>
</dbReference>
<evidence type="ECO:0000313" key="8">
    <source>
        <dbReference type="RefSeq" id="XP_010255991.1"/>
    </source>
</evidence>
<feature type="signal peptide" evidence="6">
    <location>
        <begin position="1"/>
        <end position="22"/>
    </location>
</feature>
<evidence type="ECO:0000256" key="4">
    <source>
        <dbReference type="SAM" id="MobiDB-lite"/>
    </source>
</evidence>
<dbReference type="RefSeq" id="XP_010255991.1">
    <property type="nucleotide sequence ID" value="XM_010257689.2"/>
</dbReference>
<accession>A0A1U8A2T1</accession>
<dbReference type="PROSITE" id="PS00196">
    <property type="entry name" value="COPPER_BLUE"/>
    <property type="match status" value="1"/>
</dbReference>
<gene>
    <name evidence="8" type="primary">LOC104596498</name>
</gene>
<evidence type="ECO:0000256" key="2">
    <source>
        <dbReference type="ARBA" id="ARBA00023008"/>
    </source>
</evidence>
<feature type="region of interest" description="Disordered" evidence="4">
    <location>
        <begin position="126"/>
        <end position="162"/>
    </location>
</feature>
<name>A0A1U8A2T1_NELNU</name>
<dbReference type="SUPFAM" id="SSF49503">
    <property type="entry name" value="Cupredoxins"/>
    <property type="match status" value="1"/>
</dbReference>
<dbReference type="GeneID" id="104596498"/>
<evidence type="ECO:0000256" key="1">
    <source>
        <dbReference type="ARBA" id="ARBA00022723"/>
    </source>
</evidence>
<evidence type="ECO:0000256" key="6">
    <source>
        <dbReference type="SAM" id="SignalP"/>
    </source>
</evidence>
<evidence type="ECO:0000256" key="5">
    <source>
        <dbReference type="SAM" id="Phobius"/>
    </source>
</evidence>
<dbReference type="eggNOG" id="ENOG502S1FC">
    <property type="taxonomic scope" value="Eukaryota"/>
</dbReference>
<dbReference type="GO" id="GO:0005886">
    <property type="term" value="C:plasma membrane"/>
    <property type="evidence" value="ECO:0000318"/>
    <property type="project" value="GO_Central"/>
</dbReference>
<dbReference type="STRING" id="4432.A0A1U8A2T1"/>